<proteinExistence type="predicted"/>
<dbReference type="InterPro" id="IPR001763">
    <property type="entry name" value="Rhodanese-like_dom"/>
</dbReference>
<dbReference type="PANTHER" id="PTHR45431">
    <property type="entry name" value="RHODANESE-LIKE DOMAIN-CONTAINING PROTEIN 15, CHLOROPLASTIC"/>
    <property type="match status" value="1"/>
</dbReference>
<dbReference type="RefSeq" id="WP_002057813.1">
    <property type="nucleotide sequence ID" value="NZ_JMOD01000011.1"/>
</dbReference>
<evidence type="ECO:0000259" key="1">
    <source>
        <dbReference type="PROSITE" id="PS50206"/>
    </source>
</evidence>
<dbReference type="PROSITE" id="PS50206">
    <property type="entry name" value="RHODANESE_3"/>
    <property type="match status" value="1"/>
</dbReference>
<dbReference type="CDD" id="cd01522">
    <property type="entry name" value="RHOD_1"/>
    <property type="match status" value="1"/>
</dbReference>
<dbReference type="InterPro" id="IPR036873">
    <property type="entry name" value="Rhodanese-like_dom_sf"/>
</dbReference>
<dbReference type="PATRIC" id="fig|1310697.3.peg.912"/>
<name>A0A062ISL2_ACIBA</name>
<evidence type="ECO:0000313" key="3">
    <source>
        <dbReference type="Proteomes" id="UP000027327"/>
    </source>
</evidence>
<protein>
    <submittedName>
        <fullName evidence="2">Rhodanese-like domain protein</fullName>
    </submittedName>
</protein>
<accession>A0A062ISL2</accession>
<dbReference type="AlphaFoldDB" id="A0A062ISL2"/>
<dbReference type="Gene3D" id="3.40.250.10">
    <property type="entry name" value="Rhodanese-like domain"/>
    <property type="match status" value="1"/>
</dbReference>
<evidence type="ECO:0000313" key="2">
    <source>
        <dbReference type="EMBL" id="KCY20853.1"/>
    </source>
</evidence>
<feature type="domain" description="Rhodanese" evidence="1">
    <location>
        <begin position="56"/>
        <end position="155"/>
    </location>
</feature>
<dbReference type="SMART" id="SM00450">
    <property type="entry name" value="RHOD"/>
    <property type="match status" value="1"/>
</dbReference>
<reference evidence="2 3" key="1">
    <citation type="submission" date="2014-04" db="EMBL/GenBank/DDBJ databases">
        <title>Comparative genomics and transcriptomics to identify genetic mechanisms underlying the emergence of carbapenem resistant Acinetobacter baumannii (CRAb).</title>
        <authorList>
            <person name="Harris A.D."/>
            <person name="Johnson K.J."/>
            <person name="George J."/>
            <person name="Nadendla S."/>
            <person name="Daugherty S.C."/>
            <person name="Parankush S."/>
            <person name="Sadzewicz L."/>
            <person name="Tallon L."/>
            <person name="Sengamalay N."/>
            <person name="Hazen T.H."/>
            <person name="Rasko D.A."/>
        </authorList>
    </citation>
    <scope>NUCLEOTIDE SEQUENCE [LARGE SCALE GENOMIC DNA]</scope>
    <source>
        <strain evidence="2 3">21072</strain>
    </source>
</reference>
<comment type="caution">
    <text evidence="2">The sequence shown here is derived from an EMBL/GenBank/DDBJ whole genome shotgun (WGS) entry which is preliminary data.</text>
</comment>
<dbReference type="EMBL" id="JMOD01000011">
    <property type="protein sequence ID" value="KCY20853.1"/>
    <property type="molecule type" value="Genomic_DNA"/>
</dbReference>
<dbReference type="Proteomes" id="UP000027327">
    <property type="component" value="Unassembled WGS sequence"/>
</dbReference>
<dbReference type="Pfam" id="PF00581">
    <property type="entry name" value="Rhodanese"/>
    <property type="match status" value="1"/>
</dbReference>
<dbReference type="InterPro" id="IPR052367">
    <property type="entry name" value="Thiosulfate_ST/Rhodanese-like"/>
</dbReference>
<dbReference type="SUPFAM" id="SSF52821">
    <property type="entry name" value="Rhodanese/Cell cycle control phosphatase"/>
    <property type="match status" value="1"/>
</dbReference>
<dbReference type="PANTHER" id="PTHR45431:SF3">
    <property type="entry name" value="RHODANESE-LIKE DOMAIN-CONTAINING PROTEIN 15, CHLOROPLASTIC"/>
    <property type="match status" value="1"/>
</dbReference>
<gene>
    <name evidence="2" type="ORF">J596_0954</name>
</gene>
<sequence length="169" mass="19071">MNAKLNTDTPQSFISNGSNTSFSAEDILAKAQQYAQEHELNFSGSLSPVDAWQLVQQGEAVLVDVRTNEERKFVGYVPESIHVAWTTGTSFNRNPRFLKELESKVGKDKTILLLCRSGNRSAQAAEAAFNAGFEHIYNVLEGFEGDLNEQQQRNQKNGWRIHQLPWQQD</sequence>
<organism evidence="2 3">
    <name type="scientific">Acinetobacter baumannii 21072</name>
    <dbReference type="NCBI Taxonomy" id="1310697"/>
    <lineage>
        <taxon>Bacteria</taxon>
        <taxon>Pseudomonadati</taxon>
        <taxon>Pseudomonadota</taxon>
        <taxon>Gammaproteobacteria</taxon>
        <taxon>Moraxellales</taxon>
        <taxon>Moraxellaceae</taxon>
        <taxon>Acinetobacter</taxon>
        <taxon>Acinetobacter calcoaceticus/baumannii complex</taxon>
    </lineage>
</organism>